<evidence type="ECO:0000256" key="2">
    <source>
        <dbReference type="ARBA" id="ARBA00022737"/>
    </source>
</evidence>
<dbReference type="PROSITE" id="PS50088">
    <property type="entry name" value="ANK_REPEAT"/>
    <property type="match status" value="2"/>
</dbReference>
<feature type="repeat" description="ANK" evidence="5">
    <location>
        <begin position="459"/>
        <end position="491"/>
    </location>
</feature>
<proteinExistence type="predicted"/>
<evidence type="ECO:0000256" key="3">
    <source>
        <dbReference type="ARBA" id="ARBA00022741"/>
    </source>
</evidence>
<evidence type="ECO:0000256" key="1">
    <source>
        <dbReference type="ARBA" id="ARBA00001946"/>
    </source>
</evidence>
<dbReference type="Pfam" id="PF12796">
    <property type="entry name" value="Ank_2"/>
    <property type="match status" value="1"/>
</dbReference>
<keyword evidence="8" id="KW-1185">Reference proteome</keyword>
<evidence type="ECO:0000259" key="6">
    <source>
        <dbReference type="PROSITE" id="PS51424"/>
    </source>
</evidence>
<dbReference type="InterPro" id="IPR036770">
    <property type="entry name" value="Ankyrin_rpt-contain_sf"/>
</dbReference>
<gene>
    <name evidence="7" type="ORF">MGAL_10B036990</name>
</gene>
<dbReference type="SUPFAM" id="SSF52540">
    <property type="entry name" value="P-loop containing nucleoside triphosphate hydrolases"/>
    <property type="match status" value="2"/>
</dbReference>
<name>A0A8B6BX09_MYTGA</name>
<evidence type="ECO:0000313" key="8">
    <source>
        <dbReference type="Proteomes" id="UP000596742"/>
    </source>
</evidence>
<sequence>MFIKTTAAEHVLKCIKENSCVTITGSSGVGKTATLRHIALQMTEEGYDVLLVTEPSDIVKFYNPTQKVLFVVDDLCGNVAVNLRDFQSMELNMDDIKYILENKKTKIIAACRLQVYQDEKFESLSVFNSCVCNLQSENMRLSKTEKQSIAKLYLKTKASEIADCHDLYDAFPLLCKLCHDNPKLDIKNFFQNPFSVYETEIDKLLKNGYYTKYCALALCVMFNNKLKEEILTEDVNEETRTIIENTFEACRLDRGTSRLSLLYELDSLMHIFIKKELNMYQILHDKIFDFFAKIYGQKIMLCLIKNADSGLIKERFLLERKDGMDQFITIIPTKYHQMYIQRMIDDWSKGKLQDVFSNINMKIPVFRQKFLCYLKTLDMSHQRQLAHTCDDNYKDTVLLRCCFIGDSSLIRWCLIHDANINQSRCDGVTPLIAACHKGHTETVSLLVQNNADLDKCSKDGLTPLFAAKGQGHTEIVKLLLENKAKIFDRRDDSSKDDRIPIAIRKMEPWSIELYLKTLKSGSEKRRDLTLVVVGKKGAGKTSLVRRLFGEELTNLESTNGIEIHRRQCKIKSDQWTKKADKDSDFNKRILESVVEQLYLNEKEQILSESSPGMLDKNIYPNIAESLDEEEIVIDDKVDVIYGKIADDNDVIYERVVDKDEVNNDRIESSRQEIDISVPVLVQETDQPSNEIMQTSEQIASKELSAFSDTDVVLKDDEDFTTLTLWDFAGDEEFYATHQTFLNPDAVYILVANLNDKDKDNANHEHGM</sequence>
<evidence type="ECO:0000313" key="7">
    <source>
        <dbReference type="EMBL" id="VDH96323.1"/>
    </source>
</evidence>
<dbReference type="SUPFAM" id="SSF48403">
    <property type="entry name" value="Ankyrin repeat"/>
    <property type="match status" value="1"/>
</dbReference>
<dbReference type="PROSITE" id="PS51424">
    <property type="entry name" value="ROC"/>
    <property type="match status" value="1"/>
</dbReference>
<dbReference type="Pfam" id="PF20720">
    <property type="entry name" value="nSTAND3"/>
    <property type="match status" value="1"/>
</dbReference>
<dbReference type="InterPro" id="IPR027417">
    <property type="entry name" value="P-loop_NTPase"/>
</dbReference>
<comment type="caution">
    <text evidence="7">The sequence shown here is derived from an EMBL/GenBank/DDBJ whole genome shotgun (WGS) entry which is preliminary data.</text>
</comment>
<dbReference type="PROSITE" id="PS50297">
    <property type="entry name" value="ANK_REP_REGION"/>
    <property type="match status" value="2"/>
</dbReference>
<dbReference type="SMART" id="SM00248">
    <property type="entry name" value="ANK"/>
    <property type="match status" value="3"/>
</dbReference>
<dbReference type="GO" id="GO:0000166">
    <property type="term" value="F:nucleotide binding"/>
    <property type="evidence" value="ECO:0007669"/>
    <property type="project" value="UniProtKB-KW"/>
</dbReference>
<feature type="repeat" description="ANK" evidence="5">
    <location>
        <begin position="426"/>
        <end position="458"/>
    </location>
</feature>
<dbReference type="PANTHER" id="PTHR24198">
    <property type="entry name" value="ANKYRIN REPEAT AND PROTEIN KINASE DOMAIN-CONTAINING PROTEIN"/>
    <property type="match status" value="1"/>
</dbReference>
<dbReference type="Pfam" id="PF08477">
    <property type="entry name" value="Roc"/>
    <property type="match status" value="1"/>
</dbReference>
<evidence type="ECO:0000256" key="4">
    <source>
        <dbReference type="ARBA" id="ARBA00023043"/>
    </source>
</evidence>
<dbReference type="Gene3D" id="1.25.40.20">
    <property type="entry name" value="Ankyrin repeat-containing domain"/>
    <property type="match status" value="1"/>
</dbReference>
<evidence type="ECO:0000256" key="5">
    <source>
        <dbReference type="PROSITE-ProRule" id="PRU00023"/>
    </source>
</evidence>
<accession>A0A8B6BX09</accession>
<organism evidence="7 8">
    <name type="scientific">Mytilus galloprovincialis</name>
    <name type="common">Mediterranean mussel</name>
    <dbReference type="NCBI Taxonomy" id="29158"/>
    <lineage>
        <taxon>Eukaryota</taxon>
        <taxon>Metazoa</taxon>
        <taxon>Spiralia</taxon>
        <taxon>Lophotrochozoa</taxon>
        <taxon>Mollusca</taxon>
        <taxon>Bivalvia</taxon>
        <taxon>Autobranchia</taxon>
        <taxon>Pteriomorphia</taxon>
        <taxon>Mytilida</taxon>
        <taxon>Mytiloidea</taxon>
        <taxon>Mytilidae</taxon>
        <taxon>Mytilinae</taxon>
        <taxon>Mytilus</taxon>
    </lineage>
</organism>
<dbReference type="OrthoDB" id="6121610at2759"/>
<reference evidence="7" key="1">
    <citation type="submission" date="2018-11" db="EMBL/GenBank/DDBJ databases">
        <authorList>
            <person name="Alioto T."/>
            <person name="Alioto T."/>
        </authorList>
    </citation>
    <scope>NUCLEOTIDE SEQUENCE</scope>
</reference>
<keyword evidence="3" id="KW-0547">Nucleotide-binding</keyword>
<dbReference type="PANTHER" id="PTHR24198:SF165">
    <property type="entry name" value="ANKYRIN REPEAT-CONTAINING PROTEIN-RELATED"/>
    <property type="match status" value="1"/>
</dbReference>
<feature type="domain" description="Roc" evidence="6">
    <location>
        <begin position="521"/>
        <end position="767"/>
    </location>
</feature>
<dbReference type="InterPro" id="IPR020859">
    <property type="entry name" value="ROC"/>
</dbReference>
<keyword evidence="4 5" id="KW-0040">ANK repeat</keyword>
<dbReference type="AlphaFoldDB" id="A0A8B6BX09"/>
<dbReference type="InterPro" id="IPR002110">
    <property type="entry name" value="Ankyrin_rpt"/>
</dbReference>
<dbReference type="EMBL" id="UYJE01000772">
    <property type="protein sequence ID" value="VDH96323.1"/>
    <property type="molecule type" value="Genomic_DNA"/>
</dbReference>
<dbReference type="Gene3D" id="3.40.50.300">
    <property type="entry name" value="P-loop containing nucleotide triphosphate hydrolases"/>
    <property type="match status" value="2"/>
</dbReference>
<comment type="cofactor">
    <cofactor evidence="1">
        <name>Mg(2+)</name>
        <dbReference type="ChEBI" id="CHEBI:18420"/>
    </cofactor>
</comment>
<keyword evidence="2" id="KW-0677">Repeat</keyword>
<dbReference type="InterPro" id="IPR049050">
    <property type="entry name" value="nSTAND3"/>
</dbReference>
<protein>
    <recommendedName>
        <fullName evidence="6">Roc domain-containing protein</fullName>
    </recommendedName>
</protein>
<dbReference type="Proteomes" id="UP000596742">
    <property type="component" value="Unassembled WGS sequence"/>
</dbReference>